<comment type="caution">
    <text evidence="2">The sequence shown here is derived from an EMBL/GenBank/DDBJ whole genome shotgun (WGS) entry which is preliminary data.</text>
</comment>
<evidence type="ECO:0000313" key="2">
    <source>
        <dbReference type="EMBL" id="KAG5679435.1"/>
    </source>
</evidence>
<evidence type="ECO:0000256" key="1">
    <source>
        <dbReference type="SAM" id="SignalP"/>
    </source>
</evidence>
<name>A0A9J6CCF8_POLVA</name>
<evidence type="ECO:0000313" key="3">
    <source>
        <dbReference type="Proteomes" id="UP001107558"/>
    </source>
</evidence>
<organism evidence="2 3">
    <name type="scientific">Polypedilum vanderplanki</name>
    <name type="common">Sleeping chironomid midge</name>
    <dbReference type="NCBI Taxonomy" id="319348"/>
    <lineage>
        <taxon>Eukaryota</taxon>
        <taxon>Metazoa</taxon>
        <taxon>Ecdysozoa</taxon>
        <taxon>Arthropoda</taxon>
        <taxon>Hexapoda</taxon>
        <taxon>Insecta</taxon>
        <taxon>Pterygota</taxon>
        <taxon>Neoptera</taxon>
        <taxon>Endopterygota</taxon>
        <taxon>Diptera</taxon>
        <taxon>Nematocera</taxon>
        <taxon>Chironomoidea</taxon>
        <taxon>Chironomidae</taxon>
        <taxon>Chironominae</taxon>
        <taxon>Polypedilum</taxon>
        <taxon>Polypedilum</taxon>
    </lineage>
</organism>
<dbReference type="Proteomes" id="UP001107558">
    <property type="component" value="Chromosome 2"/>
</dbReference>
<gene>
    <name evidence="2" type="ORF">PVAND_009002</name>
</gene>
<accession>A0A9J6CCF8</accession>
<feature type="chain" id="PRO_5039906126" evidence="1">
    <location>
        <begin position="28"/>
        <end position="173"/>
    </location>
</feature>
<sequence>MNIFRAFLNFLCYIFAWILGLFQRSKPKSDSKHRVKFSNKDEQILVKKQKFQRRKTPAYGLFYNLESDEDTKNELLIESNDLREFHGDRLKSVIMEKLIKKYPHLSDIDVIEVYEKLCKENSFLKILYPGTIHYIISNDLPELKRKTFDQTVDELLKECRAFSRYEALEHTPI</sequence>
<dbReference type="EMBL" id="JADBJN010000002">
    <property type="protein sequence ID" value="KAG5679435.1"/>
    <property type="molecule type" value="Genomic_DNA"/>
</dbReference>
<dbReference type="AlphaFoldDB" id="A0A9J6CCF8"/>
<keyword evidence="1" id="KW-0732">Signal</keyword>
<feature type="signal peptide" evidence="1">
    <location>
        <begin position="1"/>
        <end position="27"/>
    </location>
</feature>
<protein>
    <submittedName>
        <fullName evidence="2">Uncharacterized protein</fullName>
    </submittedName>
</protein>
<keyword evidence="3" id="KW-1185">Reference proteome</keyword>
<reference evidence="2" key="1">
    <citation type="submission" date="2021-03" db="EMBL/GenBank/DDBJ databases">
        <title>Chromosome level genome of the anhydrobiotic midge Polypedilum vanderplanki.</title>
        <authorList>
            <person name="Yoshida Y."/>
            <person name="Kikawada T."/>
            <person name="Gusev O."/>
        </authorList>
    </citation>
    <scope>NUCLEOTIDE SEQUENCE</scope>
    <source>
        <strain evidence="2">NIAS01</strain>
        <tissue evidence="2">Whole body or cell culture</tissue>
    </source>
</reference>
<proteinExistence type="predicted"/>